<gene>
    <name evidence="8" type="ORF">TBCH5v1_1650</name>
</gene>
<keyword evidence="6" id="KW-0198">Cysteine biosynthesis</keyword>
<evidence type="ECO:0000256" key="2">
    <source>
        <dbReference type="ARBA" id="ARBA00007103"/>
    </source>
</evidence>
<dbReference type="AlphaFoldDB" id="A0A0S1XCU0"/>
<dbReference type="GO" id="GO:0004124">
    <property type="term" value="F:cysteine synthase activity"/>
    <property type="evidence" value="ECO:0007669"/>
    <property type="project" value="UniProtKB-EC"/>
</dbReference>
<dbReference type="EC" id="2.5.1.47" evidence="8"/>
<dbReference type="EMBL" id="CP013050">
    <property type="protein sequence ID" value="ALM75563.1"/>
    <property type="molecule type" value="Genomic_DNA"/>
</dbReference>
<comment type="cofactor">
    <cofactor evidence="1">
        <name>pyridoxal 5'-phosphate</name>
        <dbReference type="ChEBI" id="CHEBI:597326"/>
    </cofactor>
</comment>
<dbReference type="InterPro" id="IPR036052">
    <property type="entry name" value="TrpB-like_PALP_sf"/>
</dbReference>
<protein>
    <submittedName>
        <fullName evidence="8">Cysteine synthase</fullName>
        <ecNumber evidence="8">2.5.1.47</ecNumber>
    </submittedName>
</protein>
<evidence type="ECO:0000256" key="5">
    <source>
        <dbReference type="ARBA" id="ARBA00022898"/>
    </source>
</evidence>
<comment type="similarity">
    <text evidence="2">Belongs to the cysteine synthase/cystathionine beta-synthase family.</text>
</comment>
<feature type="domain" description="Tryptophan synthase beta chain-like PALP" evidence="7">
    <location>
        <begin position="34"/>
        <end position="378"/>
    </location>
</feature>
<dbReference type="FunFam" id="3.40.50.1100:FF:000006">
    <property type="entry name" value="Cysteine synthase"/>
    <property type="match status" value="1"/>
</dbReference>
<accession>A0A0S1XCU0</accession>
<proteinExistence type="inferred from homology"/>
<dbReference type="InterPro" id="IPR001216">
    <property type="entry name" value="P-phosphate_BS"/>
</dbReference>
<dbReference type="CDD" id="cd01561">
    <property type="entry name" value="CBS_like"/>
    <property type="match status" value="1"/>
</dbReference>
<keyword evidence="3" id="KW-0028">Amino-acid biosynthesis</keyword>
<reference evidence="8 9" key="1">
    <citation type="journal article" date="2016" name="Genome Announc.">
        <title>Complete genome sequence of the hyperthermophilic and piezophilic archaeon Thermococcus barophilus Ch5, capable of growth at the expense of hydrogenogenesis from carbon monoxide and formate.</title>
        <authorList>
            <person name="Oger P."/>
            <person name="Sokolova T.G."/>
            <person name="Kozhevnikova D.A."/>
            <person name="Taranov E.A."/>
            <person name="Vannier P."/>
            <person name="Lee H.S."/>
            <person name="Kwon K.K."/>
            <person name="Kang S.G."/>
            <person name="Lee J.H."/>
            <person name="Bonch-Osmolovskaya E.A."/>
            <person name="Lebedinsky A.V."/>
        </authorList>
    </citation>
    <scope>NUCLEOTIDE SEQUENCE [LARGE SCALE GENOMIC DNA]</scope>
    <source>
        <strain evidence="9">Ch5</strain>
    </source>
</reference>
<evidence type="ECO:0000256" key="3">
    <source>
        <dbReference type="ARBA" id="ARBA00022605"/>
    </source>
</evidence>
<evidence type="ECO:0000256" key="1">
    <source>
        <dbReference type="ARBA" id="ARBA00001933"/>
    </source>
</evidence>
<name>A0A0S1XCU0_THEBA</name>
<sequence>MPQPKDIYAFLFINEYGGVKMVENYTKLGIYDNILQTIGKTPLVRLRKIERYFNLKNELYAKVEFFNPGGSVKDRIGKYMIEGAKEEGKIVQGAVIIEPTSGNTGVGLALVAAVEGYMTVFTMPDKMSTEKELLLKAMGAFVIRTPTAVAPGDPNSYYKVAEAVRNLIWKKGRAVTREELKEIVEHVQRLVNEERLDELKAILEEEVEETPYAYIPNQYFNRYNPLAHYETTAREIWEQTGGEIDYLFAGIGTGGTITGIGRYLKERKKDVKIIGVDPVGSIYSLVKKGMSLEEALKKAHPYLVEGIGEDLLPETVDLSLVDDMVVVNDQQAFSMTRFLARKEGILAGGSSGAALYGAVKYLKEKGVEGKKVVVIFPDTGRNYLTKVFNDEWLIANGFEVDDEKVLEVLR</sequence>
<evidence type="ECO:0000259" key="7">
    <source>
        <dbReference type="Pfam" id="PF00291"/>
    </source>
</evidence>
<dbReference type="FunFam" id="3.40.50.1100:FF:000003">
    <property type="entry name" value="Cystathionine beta-synthase"/>
    <property type="match status" value="1"/>
</dbReference>
<dbReference type="PROSITE" id="PS00901">
    <property type="entry name" value="CYS_SYNTHASE"/>
    <property type="match status" value="1"/>
</dbReference>
<evidence type="ECO:0000256" key="6">
    <source>
        <dbReference type="ARBA" id="ARBA00023192"/>
    </source>
</evidence>
<dbReference type="PANTHER" id="PTHR10314">
    <property type="entry name" value="CYSTATHIONINE BETA-SYNTHASE"/>
    <property type="match status" value="1"/>
</dbReference>
<dbReference type="STRING" id="55802.TBCH5v1_1650"/>
<dbReference type="PATRIC" id="fig|55802.8.peg.1630"/>
<keyword evidence="5" id="KW-0663">Pyridoxal phosphate</keyword>
<evidence type="ECO:0000256" key="4">
    <source>
        <dbReference type="ARBA" id="ARBA00022679"/>
    </source>
</evidence>
<dbReference type="GO" id="GO:0006535">
    <property type="term" value="P:cysteine biosynthetic process from serine"/>
    <property type="evidence" value="ECO:0007669"/>
    <property type="project" value="InterPro"/>
</dbReference>
<organism evidence="8 9">
    <name type="scientific">Thermococcus barophilus</name>
    <dbReference type="NCBI Taxonomy" id="55802"/>
    <lineage>
        <taxon>Archaea</taxon>
        <taxon>Methanobacteriati</taxon>
        <taxon>Methanobacteriota</taxon>
        <taxon>Thermococci</taxon>
        <taxon>Thermococcales</taxon>
        <taxon>Thermococcaceae</taxon>
        <taxon>Thermococcus</taxon>
    </lineage>
</organism>
<dbReference type="InterPro" id="IPR001926">
    <property type="entry name" value="TrpB-like_PALP"/>
</dbReference>
<dbReference type="Gene3D" id="3.40.50.1100">
    <property type="match status" value="2"/>
</dbReference>
<dbReference type="InterPro" id="IPR050214">
    <property type="entry name" value="Cys_Synth/Cystath_Beta-Synth"/>
</dbReference>
<keyword evidence="4 8" id="KW-0808">Transferase</keyword>
<dbReference type="SUPFAM" id="SSF53686">
    <property type="entry name" value="Tryptophan synthase beta subunit-like PLP-dependent enzymes"/>
    <property type="match status" value="1"/>
</dbReference>
<evidence type="ECO:0000313" key="8">
    <source>
        <dbReference type="EMBL" id="ALM75563.1"/>
    </source>
</evidence>
<evidence type="ECO:0000313" key="9">
    <source>
        <dbReference type="Proteomes" id="UP000066042"/>
    </source>
</evidence>
<dbReference type="Proteomes" id="UP000066042">
    <property type="component" value="Chromosome"/>
</dbReference>
<dbReference type="Pfam" id="PF00291">
    <property type="entry name" value="PALP"/>
    <property type="match status" value="1"/>
</dbReference>